<feature type="chain" id="PRO_5025680702" evidence="1">
    <location>
        <begin position="33"/>
        <end position="70"/>
    </location>
</feature>
<reference evidence="2" key="1">
    <citation type="journal article" date="2020" name="Stud. Mycol.">
        <title>101 Dothideomycetes genomes: a test case for predicting lifestyles and emergence of pathogens.</title>
        <authorList>
            <person name="Haridas S."/>
            <person name="Albert R."/>
            <person name="Binder M."/>
            <person name="Bloem J."/>
            <person name="Labutti K."/>
            <person name="Salamov A."/>
            <person name="Andreopoulos B."/>
            <person name="Baker S."/>
            <person name="Barry K."/>
            <person name="Bills G."/>
            <person name="Bluhm B."/>
            <person name="Cannon C."/>
            <person name="Castanera R."/>
            <person name="Culley D."/>
            <person name="Daum C."/>
            <person name="Ezra D."/>
            <person name="Gonzalez J."/>
            <person name="Henrissat B."/>
            <person name="Kuo A."/>
            <person name="Liang C."/>
            <person name="Lipzen A."/>
            <person name="Lutzoni F."/>
            <person name="Magnuson J."/>
            <person name="Mondo S."/>
            <person name="Nolan M."/>
            <person name="Ohm R."/>
            <person name="Pangilinan J."/>
            <person name="Park H.-J."/>
            <person name="Ramirez L."/>
            <person name="Alfaro M."/>
            <person name="Sun H."/>
            <person name="Tritt A."/>
            <person name="Yoshinaga Y."/>
            <person name="Zwiers L.-H."/>
            <person name="Turgeon B."/>
            <person name="Goodwin S."/>
            <person name="Spatafora J."/>
            <person name="Crous P."/>
            <person name="Grigoriev I."/>
        </authorList>
    </citation>
    <scope>NUCLEOTIDE SEQUENCE</scope>
    <source>
        <strain evidence="2">CBS 123094</strain>
    </source>
</reference>
<protein>
    <submittedName>
        <fullName evidence="2">Uncharacterized protein</fullName>
    </submittedName>
</protein>
<feature type="signal peptide" evidence="1">
    <location>
        <begin position="1"/>
        <end position="32"/>
    </location>
</feature>
<keyword evidence="1" id="KW-0732">Signal</keyword>
<accession>A0A6A5W4N0</accession>
<evidence type="ECO:0000256" key="1">
    <source>
        <dbReference type="SAM" id="SignalP"/>
    </source>
</evidence>
<organism evidence="2 3">
    <name type="scientific">Amniculicola lignicola CBS 123094</name>
    <dbReference type="NCBI Taxonomy" id="1392246"/>
    <lineage>
        <taxon>Eukaryota</taxon>
        <taxon>Fungi</taxon>
        <taxon>Dikarya</taxon>
        <taxon>Ascomycota</taxon>
        <taxon>Pezizomycotina</taxon>
        <taxon>Dothideomycetes</taxon>
        <taxon>Pleosporomycetidae</taxon>
        <taxon>Pleosporales</taxon>
        <taxon>Amniculicolaceae</taxon>
        <taxon>Amniculicola</taxon>
    </lineage>
</organism>
<evidence type="ECO:0000313" key="3">
    <source>
        <dbReference type="Proteomes" id="UP000799779"/>
    </source>
</evidence>
<proteinExistence type="predicted"/>
<dbReference type="Proteomes" id="UP000799779">
    <property type="component" value="Unassembled WGS sequence"/>
</dbReference>
<name>A0A6A5W4N0_9PLEO</name>
<dbReference type="AlphaFoldDB" id="A0A6A5W4N0"/>
<evidence type="ECO:0000313" key="2">
    <source>
        <dbReference type="EMBL" id="KAF1996822.1"/>
    </source>
</evidence>
<keyword evidence="3" id="KW-1185">Reference proteome</keyword>
<sequence length="70" mass="7494">MEAASHSVMYYISQLFSCLLFAAFFSIQPHSGSPGGAVRLVAICHSAEDLVTLEPCDKRQDLAHDGAGKP</sequence>
<dbReference type="EMBL" id="ML977620">
    <property type="protein sequence ID" value="KAF1996822.1"/>
    <property type="molecule type" value="Genomic_DNA"/>
</dbReference>
<gene>
    <name evidence="2" type="ORF">P154DRAFT_301707</name>
</gene>